<keyword evidence="5" id="KW-1185">Reference proteome</keyword>
<dbReference type="InterPro" id="IPR003439">
    <property type="entry name" value="ABC_transporter-like_ATP-bd"/>
</dbReference>
<dbReference type="RefSeq" id="WP_158921818.1">
    <property type="nucleotide sequence ID" value="NZ_CP047020.1"/>
</dbReference>
<dbReference type="PANTHER" id="PTHR24220">
    <property type="entry name" value="IMPORT ATP-BINDING PROTEIN"/>
    <property type="match status" value="1"/>
</dbReference>
<dbReference type="EMBL" id="CP047020">
    <property type="protein sequence ID" value="QHA05279.1"/>
    <property type="molecule type" value="Genomic_DNA"/>
</dbReference>
<dbReference type="PROSITE" id="PS00211">
    <property type="entry name" value="ABC_TRANSPORTER_1"/>
    <property type="match status" value="1"/>
</dbReference>
<dbReference type="Gene3D" id="3.40.50.300">
    <property type="entry name" value="P-loop containing nucleotide triphosphate hydrolases"/>
    <property type="match status" value="1"/>
</dbReference>
<dbReference type="SUPFAM" id="SSF52540">
    <property type="entry name" value="P-loop containing nucleoside triphosphate hydrolases"/>
    <property type="match status" value="1"/>
</dbReference>
<dbReference type="AlphaFoldDB" id="A0A6I6N3P5"/>
<keyword evidence="2 4" id="KW-0067">ATP-binding</keyword>
<feature type="domain" description="ABC transporter" evidence="3">
    <location>
        <begin position="8"/>
        <end position="219"/>
    </location>
</feature>
<evidence type="ECO:0000313" key="4">
    <source>
        <dbReference type="EMBL" id="QHA05279.1"/>
    </source>
</evidence>
<evidence type="ECO:0000256" key="2">
    <source>
        <dbReference type="ARBA" id="ARBA00022840"/>
    </source>
</evidence>
<sequence>MPPDEVLVTCTDAALTFGRGTQAVVAVHGAHLEIGAGDRLAVVGPSGSGKSSLLHLLAGLEQPTSGTVTRATSLGPYDIGLVFQGDSLIPALNVVENTALPLVLADRPEGEARQAALAALALVDAVDLADRLPEEISGGQAQRVAVARVLAQSPRLILADEPTGRLDHATGGRVLDALLTAADHTGAALVVTTHDPAVAARLTTRRAMRDGRLLAPEEVP</sequence>
<keyword evidence="1" id="KW-0547">Nucleotide-binding</keyword>
<evidence type="ECO:0000313" key="5">
    <source>
        <dbReference type="Proteomes" id="UP000436138"/>
    </source>
</evidence>
<protein>
    <submittedName>
        <fullName evidence="4">ATP-binding cassette domain-containing protein</fullName>
    </submittedName>
</protein>
<reference evidence="4 5" key="1">
    <citation type="submission" date="2019-12" db="EMBL/GenBank/DDBJ databases">
        <title>Streptomyces sp. strain T44 isolated from rhizosphere soil of Broussonetia papyrifera.</title>
        <authorList>
            <person name="Mo P."/>
        </authorList>
    </citation>
    <scope>NUCLEOTIDE SEQUENCE [LARGE SCALE GENOMIC DNA]</scope>
    <source>
        <strain evidence="4 5">T44</strain>
    </source>
</reference>
<dbReference type="Proteomes" id="UP000436138">
    <property type="component" value="Chromosome"/>
</dbReference>
<dbReference type="GO" id="GO:0022857">
    <property type="term" value="F:transmembrane transporter activity"/>
    <property type="evidence" value="ECO:0007669"/>
    <property type="project" value="TreeGrafter"/>
</dbReference>
<dbReference type="GO" id="GO:0005524">
    <property type="term" value="F:ATP binding"/>
    <property type="evidence" value="ECO:0007669"/>
    <property type="project" value="UniProtKB-KW"/>
</dbReference>
<dbReference type="InterPro" id="IPR027417">
    <property type="entry name" value="P-loop_NTPase"/>
</dbReference>
<organism evidence="4 5">
    <name type="scientific">Streptomyces broussonetiae</name>
    <dbReference type="NCBI Taxonomy" id="2686304"/>
    <lineage>
        <taxon>Bacteria</taxon>
        <taxon>Bacillati</taxon>
        <taxon>Actinomycetota</taxon>
        <taxon>Actinomycetes</taxon>
        <taxon>Kitasatosporales</taxon>
        <taxon>Streptomycetaceae</taxon>
        <taxon>Streptomyces</taxon>
    </lineage>
</organism>
<gene>
    <name evidence="4" type="ORF">GQF42_20050</name>
</gene>
<proteinExistence type="predicted"/>
<dbReference type="InterPro" id="IPR003593">
    <property type="entry name" value="AAA+_ATPase"/>
</dbReference>
<accession>A0A6I6N3P5</accession>
<dbReference type="InterPro" id="IPR017871">
    <property type="entry name" value="ABC_transporter-like_CS"/>
</dbReference>
<evidence type="ECO:0000256" key="1">
    <source>
        <dbReference type="ARBA" id="ARBA00022741"/>
    </source>
</evidence>
<dbReference type="PANTHER" id="PTHR24220:SF685">
    <property type="entry name" value="ABC TRANSPORTER RELATED"/>
    <property type="match status" value="1"/>
</dbReference>
<dbReference type="GO" id="GO:0005886">
    <property type="term" value="C:plasma membrane"/>
    <property type="evidence" value="ECO:0007669"/>
    <property type="project" value="TreeGrafter"/>
</dbReference>
<name>A0A6I6N3P5_9ACTN</name>
<dbReference type="KEGG" id="sbro:GQF42_20050"/>
<dbReference type="SMART" id="SM00382">
    <property type="entry name" value="AAA"/>
    <property type="match status" value="1"/>
</dbReference>
<evidence type="ECO:0000259" key="3">
    <source>
        <dbReference type="PROSITE" id="PS50893"/>
    </source>
</evidence>
<dbReference type="InterPro" id="IPR015854">
    <property type="entry name" value="ABC_transpr_LolD-like"/>
</dbReference>
<dbReference type="PROSITE" id="PS50893">
    <property type="entry name" value="ABC_TRANSPORTER_2"/>
    <property type="match status" value="1"/>
</dbReference>
<dbReference type="GO" id="GO:0016887">
    <property type="term" value="F:ATP hydrolysis activity"/>
    <property type="evidence" value="ECO:0007669"/>
    <property type="project" value="InterPro"/>
</dbReference>
<dbReference type="Pfam" id="PF00005">
    <property type="entry name" value="ABC_tran"/>
    <property type="match status" value="1"/>
</dbReference>